<evidence type="ECO:0000313" key="17">
    <source>
        <dbReference type="Proteomes" id="UP000092555"/>
    </source>
</evidence>
<feature type="active site" description="Proton acceptor" evidence="12">
    <location>
        <position position="374"/>
    </location>
</feature>
<keyword evidence="4 13" id="KW-0808">Transferase</keyword>
<dbReference type="AlphaFoldDB" id="A0A1A0H4Y2"/>
<dbReference type="PROSITE" id="PS00098">
    <property type="entry name" value="THIOLASE_1"/>
    <property type="match status" value="1"/>
</dbReference>
<gene>
    <name evidence="16" type="ORF">METBIDRAFT_47496</name>
</gene>
<accession>A0A1A0H4Y2</accession>
<dbReference type="PANTHER" id="PTHR43853:SF8">
    <property type="entry name" value="3-KETOACYL-COA THIOLASE, PEROXISOMAL"/>
    <property type="match status" value="1"/>
</dbReference>
<evidence type="ECO:0000256" key="11">
    <source>
        <dbReference type="ARBA" id="ARBA00047605"/>
    </source>
</evidence>
<keyword evidence="8" id="KW-0576">Peroxisome</keyword>
<comment type="catalytic activity">
    <reaction evidence="11">
        <text>an acyl-CoA + acetyl-CoA = a 3-oxoacyl-CoA + CoA</text>
        <dbReference type="Rhea" id="RHEA:21564"/>
        <dbReference type="ChEBI" id="CHEBI:57287"/>
        <dbReference type="ChEBI" id="CHEBI:57288"/>
        <dbReference type="ChEBI" id="CHEBI:58342"/>
        <dbReference type="ChEBI" id="CHEBI:90726"/>
        <dbReference type="EC" id="2.3.1.16"/>
    </reaction>
</comment>
<evidence type="ECO:0000256" key="13">
    <source>
        <dbReference type="RuleBase" id="RU003557"/>
    </source>
</evidence>
<feature type="domain" description="Thiolase C-terminal" evidence="15">
    <location>
        <begin position="297"/>
        <end position="414"/>
    </location>
</feature>
<dbReference type="GeneID" id="30031151"/>
<evidence type="ECO:0000256" key="12">
    <source>
        <dbReference type="PIRSR" id="PIRSR000429-1"/>
    </source>
</evidence>
<evidence type="ECO:0000313" key="16">
    <source>
        <dbReference type="EMBL" id="OBA18983.1"/>
    </source>
</evidence>
<feature type="active site" description="Proton acceptor" evidence="12">
    <location>
        <position position="402"/>
    </location>
</feature>
<dbReference type="EC" id="2.3.1.16" evidence="10"/>
<keyword evidence="5" id="KW-0276">Fatty acid metabolism</keyword>
<sequence length="416" mass="43643">MERLNQLAGQLSPSSKQAVLEKKPDDVVIVGAYRTAIAKGGRGSFKDVGSDWILTQFLTAFLKKTGVDPNLIEDVAVGNVLNVAAGASEHRGACLAAGIPNTAAFVAINRQCSSGLMAISDIANKIKCGEIDCGIGAGVESMSSNYGPQSIPKIDPELQKNAEMAKCMIPMGITNENVAEKYNIPRDKQDAFAADSYAKAEHAVSSGAFKSEILPIEAYTKEDEDDEDEGSGKIKKFTVDTDEGPRKGVTAQLLGKLKPAFKPTGTTHAGNASQVSDGAAAVLLMRRDLAEKKGYPIQGKFVLCSSVGVPPEIMGIGPAVAIPSVLKKTGLNVRDISVFEVNEAFAAQCLYSAETCNIPRERLNINGGAIALGHPLGCTGARQYATILPLLKKGEIGLTSMCIGTGMGAASIVVKE</sequence>
<dbReference type="RefSeq" id="XP_018709518.1">
    <property type="nucleotide sequence ID" value="XM_018858175.1"/>
</dbReference>
<evidence type="ECO:0000259" key="15">
    <source>
        <dbReference type="Pfam" id="PF02803"/>
    </source>
</evidence>
<dbReference type="InterPro" id="IPR020616">
    <property type="entry name" value="Thiolase_N"/>
</dbReference>
<dbReference type="STRING" id="869754.A0A1A0H4Y2"/>
<dbReference type="InterPro" id="IPR020615">
    <property type="entry name" value="Thiolase_acyl_enz_int_AS"/>
</dbReference>
<comment type="subcellular location">
    <subcellularLocation>
        <location evidence="1">Peroxisome</location>
    </subcellularLocation>
</comment>
<dbReference type="InterPro" id="IPR016039">
    <property type="entry name" value="Thiolase-like"/>
</dbReference>
<dbReference type="GO" id="GO:0003729">
    <property type="term" value="F:mRNA binding"/>
    <property type="evidence" value="ECO:0007669"/>
    <property type="project" value="EnsemblFungi"/>
</dbReference>
<dbReference type="PROSITE" id="PS00737">
    <property type="entry name" value="THIOLASE_2"/>
    <property type="match status" value="1"/>
</dbReference>
<dbReference type="CDD" id="cd00751">
    <property type="entry name" value="thiolase"/>
    <property type="match status" value="1"/>
</dbReference>
<evidence type="ECO:0000256" key="5">
    <source>
        <dbReference type="ARBA" id="ARBA00022832"/>
    </source>
</evidence>
<dbReference type="PANTHER" id="PTHR43853">
    <property type="entry name" value="3-KETOACYL-COA THIOLASE, PEROXISOMAL"/>
    <property type="match status" value="1"/>
</dbReference>
<dbReference type="InterPro" id="IPR020617">
    <property type="entry name" value="Thiolase_C"/>
</dbReference>
<keyword evidence="6" id="KW-0809">Transit peptide</keyword>
<dbReference type="NCBIfam" id="TIGR01930">
    <property type="entry name" value="AcCoA-C-Actrans"/>
    <property type="match status" value="1"/>
</dbReference>
<evidence type="ECO:0000256" key="8">
    <source>
        <dbReference type="ARBA" id="ARBA00023140"/>
    </source>
</evidence>
<evidence type="ECO:0000256" key="4">
    <source>
        <dbReference type="ARBA" id="ARBA00022679"/>
    </source>
</evidence>
<evidence type="ECO:0000256" key="1">
    <source>
        <dbReference type="ARBA" id="ARBA00004275"/>
    </source>
</evidence>
<dbReference type="Proteomes" id="UP000092555">
    <property type="component" value="Unassembled WGS sequence"/>
</dbReference>
<dbReference type="Pfam" id="PF00108">
    <property type="entry name" value="Thiolase_N"/>
    <property type="match status" value="1"/>
</dbReference>
<dbReference type="GO" id="GO:0010124">
    <property type="term" value="P:phenylacetate catabolic process"/>
    <property type="evidence" value="ECO:0007669"/>
    <property type="project" value="TreeGrafter"/>
</dbReference>
<organism evidence="16 17">
    <name type="scientific">Metschnikowia bicuspidata var. bicuspidata NRRL YB-4993</name>
    <dbReference type="NCBI Taxonomy" id="869754"/>
    <lineage>
        <taxon>Eukaryota</taxon>
        <taxon>Fungi</taxon>
        <taxon>Dikarya</taxon>
        <taxon>Ascomycota</taxon>
        <taxon>Saccharomycotina</taxon>
        <taxon>Pichiomycetes</taxon>
        <taxon>Metschnikowiaceae</taxon>
        <taxon>Metschnikowia</taxon>
    </lineage>
</organism>
<evidence type="ECO:0000256" key="2">
    <source>
        <dbReference type="ARBA" id="ARBA00004872"/>
    </source>
</evidence>
<feature type="domain" description="Thiolase N-terminal" evidence="14">
    <location>
        <begin position="27"/>
        <end position="288"/>
    </location>
</feature>
<dbReference type="SUPFAM" id="SSF53901">
    <property type="entry name" value="Thiolase-like"/>
    <property type="match status" value="2"/>
</dbReference>
<dbReference type="OrthoDB" id="5404651at2759"/>
<dbReference type="GO" id="GO:0006635">
    <property type="term" value="P:fatty acid beta-oxidation"/>
    <property type="evidence" value="ECO:0007669"/>
    <property type="project" value="EnsemblFungi"/>
</dbReference>
<dbReference type="InterPro" id="IPR050215">
    <property type="entry name" value="Thiolase-like_sf_Thiolase"/>
</dbReference>
<comment type="pathway">
    <text evidence="2">Lipid metabolism; fatty acid metabolism.</text>
</comment>
<protein>
    <recommendedName>
        <fullName evidence="10">acetyl-CoA C-acyltransferase</fullName>
        <ecNumber evidence="10">2.3.1.16</ecNumber>
    </recommendedName>
</protein>
<name>A0A1A0H4Y2_9ASCO</name>
<evidence type="ECO:0000256" key="3">
    <source>
        <dbReference type="ARBA" id="ARBA00010982"/>
    </source>
</evidence>
<dbReference type="GO" id="GO:0003988">
    <property type="term" value="F:acetyl-CoA C-acyltransferase activity"/>
    <property type="evidence" value="ECO:0007669"/>
    <property type="project" value="UniProtKB-EC"/>
</dbReference>
<proteinExistence type="inferred from homology"/>
<evidence type="ECO:0000256" key="9">
    <source>
        <dbReference type="ARBA" id="ARBA00023315"/>
    </source>
</evidence>
<reference evidence="16 17" key="1">
    <citation type="submission" date="2016-05" db="EMBL/GenBank/DDBJ databases">
        <title>Comparative genomics of biotechnologically important yeasts.</title>
        <authorList>
            <consortium name="DOE Joint Genome Institute"/>
            <person name="Riley R."/>
            <person name="Haridas S."/>
            <person name="Wolfe K.H."/>
            <person name="Lopes M.R."/>
            <person name="Hittinger C.T."/>
            <person name="Goker M."/>
            <person name="Salamov A."/>
            <person name="Wisecaver J."/>
            <person name="Long T.M."/>
            <person name="Aerts A.L."/>
            <person name="Barry K."/>
            <person name="Choi C."/>
            <person name="Clum A."/>
            <person name="Coughlan A.Y."/>
            <person name="Deshpande S."/>
            <person name="Douglass A.P."/>
            <person name="Hanson S.J."/>
            <person name="Klenk H.-P."/>
            <person name="LaButti K."/>
            <person name="Lapidus A."/>
            <person name="Lindquist E."/>
            <person name="Lipzen A."/>
            <person name="Meier-kolthoff J.P."/>
            <person name="Ohm R.A."/>
            <person name="Otillar R.P."/>
            <person name="Pangilinan J."/>
            <person name="Peng Y."/>
            <person name="Rokas A."/>
            <person name="Rosa C.A."/>
            <person name="Scheuner C."/>
            <person name="Sibirny A.A."/>
            <person name="Slot J.C."/>
            <person name="Stielow J.B."/>
            <person name="Sun H."/>
            <person name="Kurtzman C.P."/>
            <person name="Blackwell M."/>
            <person name="Grigoriev I.V."/>
            <person name="Jeffries T.W."/>
        </authorList>
    </citation>
    <scope>NUCLEOTIDE SEQUENCE [LARGE SCALE GENOMIC DNA]</scope>
    <source>
        <strain evidence="16 17">NRRL YB-4993</strain>
    </source>
</reference>
<feature type="active site" description="Acyl-thioester intermediate" evidence="12">
    <location>
        <position position="112"/>
    </location>
</feature>
<dbReference type="Gene3D" id="3.40.47.10">
    <property type="match status" value="2"/>
</dbReference>
<dbReference type="InterPro" id="IPR020613">
    <property type="entry name" value="Thiolase_CS"/>
</dbReference>
<dbReference type="GO" id="GO:0005782">
    <property type="term" value="C:peroxisomal matrix"/>
    <property type="evidence" value="ECO:0007669"/>
    <property type="project" value="EnsemblFungi"/>
</dbReference>
<evidence type="ECO:0000256" key="6">
    <source>
        <dbReference type="ARBA" id="ARBA00022946"/>
    </source>
</evidence>
<keyword evidence="9 13" id="KW-0012">Acyltransferase</keyword>
<dbReference type="InterPro" id="IPR020610">
    <property type="entry name" value="Thiolase_AS"/>
</dbReference>
<dbReference type="InterPro" id="IPR002155">
    <property type="entry name" value="Thiolase"/>
</dbReference>
<dbReference type="PROSITE" id="PS00099">
    <property type="entry name" value="THIOLASE_3"/>
    <property type="match status" value="1"/>
</dbReference>
<evidence type="ECO:0000256" key="7">
    <source>
        <dbReference type="ARBA" id="ARBA00023098"/>
    </source>
</evidence>
<dbReference type="GO" id="GO:0005758">
    <property type="term" value="C:mitochondrial intermembrane space"/>
    <property type="evidence" value="ECO:0007669"/>
    <property type="project" value="EnsemblFungi"/>
</dbReference>
<evidence type="ECO:0000256" key="10">
    <source>
        <dbReference type="ARBA" id="ARBA00024073"/>
    </source>
</evidence>
<keyword evidence="17" id="KW-1185">Reference proteome</keyword>
<comment type="similarity">
    <text evidence="3 13">Belongs to the thiolase-like superfamily. Thiolase family.</text>
</comment>
<dbReference type="Pfam" id="PF02803">
    <property type="entry name" value="Thiolase_C"/>
    <property type="match status" value="1"/>
</dbReference>
<keyword evidence="7" id="KW-0443">Lipid metabolism</keyword>
<comment type="caution">
    <text evidence="16">The sequence shown here is derived from an EMBL/GenBank/DDBJ whole genome shotgun (WGS) entry which is preliminary data.</text>
</comment>
<dbReference type="PIRSF" id="PIRSF000429">
    <property type="entry name" value="Ac-CoA_Ac_transf"/>
    <property type="match status" value="1"/>
</dbReference>
<evidence type="ECO:0000259" key="14">
    <source>
        <dbReference type="Pfam" id="PF00108"/>
    </source>
</evidence>
<dbReference type="EMBL" id="LXTC01000008">
    <property type="protein sequence ID" value="OBA18983.1"/>
    <property type="molecule type" value="Genomic_DNA"/>
</dbReference>